<dbReference type="PRINTS" id="PR00926">
    <property type="entry name" value="MITOCARRIER"/>
</dbReference>
<evidence type="ECO:0000256" key="4">
    <source>
        <dbReference type="ARBA" id="ARBA00022737"/>
    </source>
</evidence>
<evidence type="ECO:0000256" key="6">
    <source>
        <dbReference type="PROSITE-ProRule" id="PRU00282"/>
    </source>
</evidence>
<feature type="region of interest" description="Disordered" evidence="7">
    <location>
        <begin position="862"/>
        <end position="892"/>
    </location>
</feature>
<dbReference type="InterPro" id="IPR023395">
    <property type="entry name" value="MCP_dom_sf"/>
</dbReference>
<dbReference type="PROSITE" id="PS50920">
    <property type="entry name" value="SOLCAR"/>
    <property type="match status" value="2"/>
</dbReference>
<accession>A0ABP0Q1K0</accession>
<dbReference type="InterPro" id="IPR002067">
    <property type="entry name" value="MCP"/>
</dbReference>
<feature type="repeat" description="Solcar" evidence="6">
    <location>
        <begin position="107"/>
        <end position="196"/>
    </location>
</feature>
<feature type="repeat" description="Solcar" evidence="6">
    <location>
        <begin position="1"/>
        <end position="75"/>
    </location>
</feature>
<dbReference type="SUPFAM" id="SSF103506">
    <property type="entry name" value="Mitochondrial carrier"/>
    <property type="match status" value="1"/>
</dbReference>
<keyword evidence="5 6" id="KW-0472">Membrane</keyword>
<sequence length="1643" mass="183873">MSGAGALILVYPLDVAYTCLAADTKGQFRGLLHFFSETRRRHGLLNLYRGLPLCLLTALPYISIATALHDTLAPWLMTQMGHRPSVDPKSLQPGDLFWLVRHGAPAHLYPWNLVVGAASGFVAQTVTYPLDTLRRRWQHTCAGPRASMPPSLKDCAKSIYAKGDLKVFYRGLSLNSLKLIPELLVLSGVYFVINASGNFAARRGQTEDWSRRNAILGRTEDVAMRLPDWSKPRWEAALPCVAVPPMSLEKQLCLLISLTAPKMCAAHFKGRHFLGGRFVPPGILEKYRLKLPEYPGSTSKRCKMCRLKVAICRYIPSREHLGRQEAEDFRDPTQDVKEHAEPVKVLGELVKAALPSLHGRRDLLAAAHRRRLAAQLSGGVSRTPFQAKGGEATDTDGGQAVLWPEVLDLLQLGELFARLDQMDAPWELEMEVAEINGEAVDDVAVSGSRLRTSRVSGTSAHSEVEFLYEGASQPEERGTLVAKVLEFRPVEGFQPPAPVAKSLEEEDSEEDSTTHLEQLKPMQGYFSILAVREWIQKGFVTRRELLFALNARQDTAVSRAPEKEQLNPQRPLDVHIEKNERSQRKQQIKSWTGCSRSKGQLGPRHFLLKMILLFDAWLCTLRLREVNLRGEEEREVWHFNLDIMEGITMHQLASWPGLEVLTYLKDQVRDYLINQVADSLAGKVLWLELHINLELHTVIQEWARLQAQGRLLALDDYVAEEKIVGLVAAIKESLRRLLGVLEEEGEVAEPYDTADDVKHTEDLPCDPEEREMLSDDEVQRLNALAQIEEAQEAPGHQNITFAEVIPDRTVESLVRALSRLHAKYRMLGIQVYRLHTDRERSFASDPLPLLDEVGRSLALQFEDEGDSEEVVGGPTPDSLDQGDQCQHPDLPGELEDPMCCSRQQAEQWHELEQQRHWALKQLWCQGLREVAVGEDAGSVHGSWLREVELLLRGAEDQLSFQHSSLQNYKMASLAPMAGSTEVPVTVLQTYTVSLQQVRKELEKWKPPLRDEYGQLVSSTQAIKPTTEEKLRLDPRFPTMELAPAMLVPTVKSPHGRLRARVVICGNHLTKVNEDQDNSASEMKAKDQAPYSLYAGGADGTTLRCLMRCAAQRSWSIGTVDIKTAFLLAPRPDERERLLVARPPRVLVEAGICPPTELWEISHAVYGLNDAPANWSHYRDRELPQLRFKADGHEYQLVTTPEPNLWKLVKTQPNSIPEEDTSEGFLAVYVDDMLVAAPSPLAQAVIDGIRARWRCSEPEWASSEKSLKFCGFEIKCRPGEVILNQTSYTRDLLARSRAAAFEPRCHGHGVRLAAMRAEPSTESGTWTVAGPHEWPQFRLPPQGRDRWGRLRDGWWVRHHVKPRKRPFHPVHRQTPFDAAQIRSGRVTVVWLHGEKSVVEDDWRSGTRPMVPTEEQWVGYSFFRDNPPQPPLPEHATLDSQTSSSTPAGQTTGSSSTPTPPGQSLSTSQVSASSGPPPVRPEEELLRGIRRVRRGSTDSSTGTPTSTLSSTMTASTRGMDAMEAPLTLGYLGRMRGQENRGERPAPANMQVPLEEERSDWILSLHSEGLLLARHPNLPDEATPQWLGIQMPVARSSRPAGAGRPSEASRPAARSEGNRPAARSSSGPMPINEEWDSDGSYELLEN</sequence>
<feature type="compositionally biased region" description="Low complexity" evidence="7">
    <location>
        <begin position="1438"/>
        <end position="1472"/>
    </location>
</feature>
<keyword evidence="4" id="KW-0677">Repeat</keyword>
<dbReference type="Gene3D" id="1.50.40.10">
    <property type="entry name" value="Mitochondrial carrier domain"/>
    <property type="match status" value="1"/>
</dbReference>
<keyword evidence="3 6" id="KW-0812">Transmembrane</keyword>
<evidence type="ECO:0000256" key="1">
    <source>
        <dbReference type="ARBA" id="ARBA00004141"/>
    </source>
</evidence>
<keyword evidence="2" id="KW-0813">Transport</keyword>
<proteinExistence type="predicted"/>
<organism evidence="8 9">
    <name type="scientific">Durusdinium trenchii</name>
    <dbReference type="NCBI Taxonomy" id="1381693"/>
    <lineage>
        <taxon>Eukaryota</taxon>
        <taxon>Sar</taxon>
        <taxon>Alveolata</taxon>
        <taxon>Dinophyceae</taxon>
        <taxon>Suessiales</taxon>
        <taxon>Symbiodiniaceae</taxon>
        <taxon>Durusdinium</taxon>
    </lineage>
</organism>
<feature type="region of interest" description="Disordered" evidence="7">
    <location>
        <begin position="557"/>
        <end position="596"/>
    </location>
</feature>
<dbReference type="InterPro" id="IPR036652">
    <property type="entry name" value="YjeF_N_dom_sf"/>
</dbReference>
<dbReference type="Gene3D" id="3.40.50.10260">
    <property type="entry name" value="YjeF N-terminal domain"/>
    <property type="match status" value="1"/>
</dbReference>
<evidence type="ECO:0000256" key="5">
    <source>
        <dbReference type="ARBA" id="ARBA00023136"/>
    </source>
</evidence>
<dbReference type="EMBL" id="CAXAMN010023917">
    <property type="protein sequence ID" value="CAK9082137.1"/>
    <property type="molecule type" value="Genomic_DNA"/>
</dbReference>
<protein>
    <submittedName>
        <fullName evidence="8">Uncharacterized protein</fullName>
    </submittedName>
</protein>
<evidence type="ECO:0000313" key="9">
    <source>
        <dbReference type="Proteomes" id="UP001642484"/>
    </source>
</evidence>
<feature type="compositionally biased region" description="Low complexity" evidence="7">
    <location>
        <begin position="1495"/>
        <end position="1514"/>
    </location>
</feature>
<feature type="region of interest" description="Disordered" evidence="7">
    <location>
        <begin position="495"/>
        <end position="517"/>
    </location>
</feature>
<comment type="caution">
    <text evidence="8">The sequence shown here is derived from an EMBL/GenBank/DDBJ whole genome shotgun (WGS) entry which is preliminary data.</text>
</comment>
<evidence type="ECO:0000256" key="7">
    <source>
        <dbReference type="SAM" id="MobiDB-lite"/>
    </source>
</evidence>
<dbReference type="InterPro" id="IPR018108">
    <property type="entry name" value="MCP_transmembrane"/>
</dbReference>
<feature type="region of interest" description="Disordered" evidence="7">
    <location>
        <begin position="1591"/>
        <end position="1643"/>
    </location>
</feature>
<feature type="compositionally biased region" description="Acidic residues" evidence="7">
    <location>
        <begin position="1630"/>
        <end position="1643"/>
    </location>
</feature>
<evidence type="ECO:0000256" key="2">
    <source>
        <dbReference type="ARBA" id="ARBA00022448"/>
    </source>
</evidence>
<reference evidence="8 9" key="1">
    <citation type="submission" date="2024-02" db="EMBL/GenBank/DDBJ databases">
        <authorList>
            <person name="Chen Y."/>
            <person name="Shah S."/>
            <person name="Dougan E. K."/>
            <person name="Thang M."/>
            <person name="Chan C."/>
        </authorList>
    </citation>
    <scope>NUCLEOTIDE SEQUENCE [LARGE SCALE GENOMIC DNA]</scope>
</reference>
<feature type="region of interest" description="Disordered" evidence="7">
    <location>
        <begin position="1419"/>
        <end position="1519"/>
    </location>
</feature>
<feature type="compositionally biased region" description="Basic and acidic residues" evidence="7">
    <location>
        <begin position="572"/>
        <end position="583"/>
    </location>
</feature>
<dbReference type="Proteomes" id="UP001642484">
    <property type="component" value="Unassembled WGS sequence"/>
</dbReference>
<comment type="subcellular location">
    <subcellularLocation>
        <location evidence="1">Membrane</location>
        <topology evidence="1">Multi-pass membrane protein</topology>
    </subcellularLocation>
</comment>
<evidence type="ECO:0000256" key="3">
    <source>
        <dbReference type="ARBA" id="ARBA00022692"/>
    </source>
</evidence>
<gene>
    <name evidence="8" type="ORF">CCMP2556_LOCUS40131</name>
</gene>
<dbReference type="PANTHER" id="PTHR24089">
    <property type="entry name" value="SOLUTE CARRIER FAMILY 25"/>
    <property type="match status" value="1"/>
</dbReference>
<dbReference type="Pfam" id="PF00153">
    <property type="entry name" value="Mito_carr"/>
    <property type="match status" value="2"/>
</dbReference>
<name>A0ABP0Q1K0_9DINO</name>
<keyword evidence="9" id="KW-1185">Reference proteome</keyword>
<evidence type="ECO:0000313" key="8">
    <source>
        <dbReference type="EMBL" id="CAK9082137.1"/>
    </source>
</evidence>